<comment type="pathway">
    <text evidence="3 7">Amino-sugar metabolism; N-acetylneuraminate degradation; D-fructose 6-phosphate from N-acetylneuraminate: step 3/5.</text>
</comment>
<dbReference type="PANTHER" id="PTHR36204:SF1">
    <property type="entry name" value="N-ACETYLMANNOSAMINE-6-PHOSPHATE 2-EPIMERASE-RELATED"/>
    <property type="match status" value="1"/>
</dbReference>
<dbReference type="Proteomes" id="UP000651156">
    <property type="component" value="Unassembled WGS sequence"/>
</dbReference>
<evidence type="ECO:0000256" key="1">
    <source>
        <dbReference type="ARBA" id="ARBA00000056"/>
    </source>
</evidence>
<proteinExistence type="inferred from homology"/>
<sequence>MIHEFNSVVAKLKQGLIVSCQAPVDSPLHEPMVIAAIAQAATNQGAVGVRIDTPEHISAVRQRCTVPIIGLWKQQIPGYDVYITPQFHHAVAIAQAGADIIAIDATQRQRPEGETLTSLIEQIHQELGKPVMADVDTMEAAIASVTAGADLVGTTLYGYTSETTHLSPPGFELLTQMVEKLAVPAICEGGISSPRMARQALDLGAYAVVVGTAITGIDSLVKAYRSAIS</sequence>
<reference evidence="8 9" key="1">
    <citation type="submission" date="2020-10" db="EMBL/GenBank/DDBJ databases">
        <authorList>
            <person name="Castelo-Branco R."/>
            <person name="Eusebio N."/>
            <person name="Adriana R."/>
            <person name="Vieira A."/>
            <person name="Brugerolle De Fraissinette N."/>
            <person name="Rezende De Castro R."/>
            <person name="Schneider M.P."/>
            <person name="Vasconcelos V."/>
            <person name="Leao P.N."/>
        </authorList>
    </citation>
    <scope>NUCLEOTIDE SEQUENCE [LARGE SCALE GENOMIC DNA]</scope>
    <source>
        <strain evidence="8 9">LEGE 06123</strain>
    </source>
</reference>
<evidence type="ECO:0000256" key="6">
    <source>
        <dbReference type="ARBA" id="ARBA00023277"/>
    </source>
</evidence>
<evidence type="ECO:0000256" key="4">
    <source>
        <dbReference type="ARBA" id="ARBA00007439"/>
    </source>
</evidence>
<keyword evidence="6 7" id="KW-0119">Carbohydrate metabolism</keyword>
<accession>A0ABR9UME3</accession>
<dbReference type="PANTHER" id="PTHR36204">
    <property type="entry name" value="N-ACETYLMANNOSAMINE-6-PHOSPHATE 2-EPIMERASE-RELATED"/>
    <property type="match status" value="1"/>
</dbReference>
<dbReference type="InterPro" id="IPR011060">
    <property type="entry name" value="RibuloseP-bd_barrel"/>
</dbReference>
<dbReference type="NCBIfam" id="NF002231">
    <property type="entry name" value="PRK01130.1"/>
    <property type="match status" value="1"/>
</dbReference>
<evidence type="ECO:0000256" key="2">
    <source>
        <dbReference type="ARBA" id="ARBA00002147"/>
    </source>
</evidence>
<keyword evidence="9" id="KW-1185">Reference proteome</keyword>
<evidence type="ECO:0000256" key="7">
    <source>
        <dbReference type="HAMAP-Rule" id="MF_01235"/>
    </source>
</evidence>
<dbReference type="RefSeq" id="WP_193930712.1">
    <property type="nucleotide sequence ID" value="NZ_CAWPMZ010000111.1"/>
</dbReference>
<evidence type="ECO:0000256" key="5">
    <source>
        <dbReference type="ARBA" id="ARBA00023235"/>
    </source>
</evidence>
<dbReference type="InterPro" id="IPR013785">
    <property type="entry name" value="Aldolase_TIM"/>
</dbReference>
<comment type="function">
    <text evidence="2 7">Converts N-acetylmannosamine-6-phosphate (ManNAc-6-P) to N-acetylglucosamine-6-phosphate (GlcNAc-6-P).</text>
</comment>
<name>A0ABR9UME3_9CHRO</name>
<evidence type="ECO:0000313" key="9">
    <source>
        <dbReference type="Proteomes" id="UP000651156"/>
    </source>
</evidence>
<keyword evidence="5 7" id="KW-0413">Isomerase</keyword>
<dbReference type="EMBL" id="JADEWN010000006">
    <property type="protein sequence ID" value="MBE9189461.1"/>
    <property type="molecule type" value="Genomic_DNA"/>
</dbReference>
<evidence type="ECO:0000313" key="8">
    <source>
        <dbReference type="EMBL" id="MBE9189461.1"/>
    </source>
</evidence>
<dbReference type="InterPro" id="IPR007260">
    <property type="entry name" value="NanE"/>
</dbReference>
<evidence type="ECO:0000256" key="3">
    <source>
        <dbReference type="ARBA" id="ARBA00005081"/>
    </source>
</evidence>
<dbReference type="CDD" id="cd04729">
    <property type="entry name" value="NanE"/>
    <property type="match status" value="1"/>
</dbReference>
<comment type="catalytic activity">
    <reaction evidence="1 7">
        <text>an N-acyl-D-glucosamine 6-phosphate = an N-acyl-D-mannosamine 6-phosphate</text>
        <dbReference type="Rhea" id="RHEA:23932"/>
        <dbReference type="ChEBI" id="CHEBI:57599"/>
        <dbReference type="ChEBI" id="CHEBI:57666"/>
        <dbReference type="EC" id="5.1.3.9"/>
    </reaction>
</comment>
<gene>
    <name evidence="7" type="primary">nanE</name>
    <name evidence="8" type="ORF">IQ230_03585</name>
</gene>
<dbReference type="EC" id="5.1.3.9" evidence="7"/>
<dbReference type="HAMAP" id="MF_01235">
    <property type="entry name" value="ManNAc6P_epimer"/>
    <property type="match status" value="1"/>
</dbReference>
<dbReference type="Pfam" id="PF04131">
    <property type="entry name" value="NanE"/>
    <property type="match status" value="1"/>
</dbReference>
<comment type="caution">
    <text evidence="8">The sequence shown here is derived from an EMBL/GenBank/DDBJ whole genome shotgun (WGS) entry which is preliminary data.</text>
</comment>
<protein>
    <recommendedName>
        <fullName evidence="7">Putative N-acetylmannosamine-6-phosphate 2-epimerase</fullName>
        <ecNumber evidence="7">5.1.3.9</ecNumber>
    </recommendedName>
    <alternativeName>
        <fullName evidence="7">ManNAc-6-P epimerase</fullName>
    </alternativeName>
</protein>
<dbReference type="SUPFAM" id="SSF51366">
    <property type="entry name" value="Ribulose-phoshate binding barrel"/>
    <property type="match status" value="1"/>
</dbReference>
<dbReference type="Gene3D" id="3.20.20.70">
    <property type="entry name" value="Aldolase class I"/>
    <property type="match status" value="1"/>
</dbReference>
<comment type="similarity">
    <text evidence="4 7">Belongs to the NanE family.</text>
</comment>
<organism evidence="8 9">
    <name type="scientific">Gloeocapsopsis crepidinum LEGE 06123</name>
    <dbReference type="NCBI Taxonomy" id="588587"/>
    <lineage>
        <taxon>Bacteria</taxon>
        <taxon>Bacillati</taxon>
        <taxon>Cyanobacteriota</taxon>
        <taxon>Cyanophyceae</taxon>
        <taxon>Oscillatoriophycideae</taxon>
        <taxon>Chroococcales</taxon>
        <taxon>Chroococcaceae</taxon>
        <taxon>Gloeocapsopsis</taxon>
    </lineage>
</organism>